<protein>
    <submittedName>
        <fullName evidence="1">Uncharacterized protein</fullName>
    </submittedName>
</protein>
<proteinExistence type="predicted"/>
<gene>
    <name evidence="1" type="ORF">CcrBL9_gp448</name>
</gene>
<organism evidence="1 2">
    <name type="scientific">Caulobacter phage CcrBL9</name>
    <dbReference type="NCBI Taxonomy" id="2283270"/>
    <lineage>
        <taxon>Viruses</taxon>
        <taxon>Duplodnaviria</taxon>
        <taxon>Heunggongvirae</taxon>
        <taxon>Uroviricota</taxon>
        <taxon>Caudoviricetes</taxon>
        <taxon>Jeanschmidtviridae</taxon>
        <taxon>Bertelyvirus</taxon>
        <taxon>Bertelyvirus BL9</taxon>
    </lineage>
</organism>
<evidence type="ECO:0000313" key="2">
    <source>
        <dbReference type="Proteomes" id="UP000259421"/>
    </source>
</evidence>
<sequence>MIPAIRRFFGLCEHVWERMPQTVSKTLVPANPRVDTCLGFDVVVVKTFHQRCCLRCAKVEVTCIGHETFPLSTWKGDRSELSI</sequence>
<reference evidence="2" key="1">
    <citation type="submission" date="2018-07" db="EMBL/GenBank/DDBJ databases">
        <title>Giant CbK-like Caulobacter bacteriophages have genetically divergent genomes.</title>
        <authorList>
            <person name="Wilson K.M."/>
            <person name="Ely B."/>
        </authorList>
    </citation>
    <scope>NUCLEOTIDE SEQUENCE [LARGE SCALE GENOMIC DNA]</scope>
</reference>
<reference evidence="1 2" key="2">
    <citation type="submission" date="2018-09" db="EMBL/GenBank/DDBJ databases">
        <title>Giant CbK-like Caulobacter bacteriophages have genetically divergent genomes.</title>
        <authorList>
            <person name="Wilson K."/>
            <person name="Ely B."/>
        </authorList>
    </citation>
    <scope>NUCLEOTIDE SEQUENCE [LARGE SCALE GENOMIC DNA]</scope>
</reference>
<evidence type="ECO:0000313" key="1">
    <source>
        <dbReference type="EMBL" id="AXQ69472.1"/>
    </source>
</evidence>
<accession>A0A385EF57</accession>
<dbReference type="EMBL" id="MH588546">
    <property type="protein sequence ID" value="AXQ69472.1"/>
    <property type="molecule type" value="Genomic_DNA"/>
</dbReference>
<dbReference type="Proteomes" id="UP000259421">
    <property type="component" value="Segment"/>
</dbReference>
<name>A0A385EF57_9CAUD</name>
<keyword evidence="2" id="KW-1185">Reference proteome</keyword>